<feature type="domain" description="Protein kinase" evidence="2">
    <location>
        <begin position="8"/>
        <end position="270"/>
    </location>
</feature>
<dbReference type="HOGENOM" id="CLU_000288_7_1_1"/>
<dbReference type="AlphaFoldDB" id="E9GIL8"/>
<dbReference type="GO" id="GO:0051082">
    <property type="term" value="F:unfolded protein binding"/>
    <property type="evidence" value="ECO:0000318"/>
    <property type="project" value="GO_Central"/>
</dbReference>
<dbReference type="Gene3D" id="3.30.200.20">
    <property type="entry name" value="Phosphorylase Kinase, domain 1"/>
    <property type="match status" value="1"/>
</dbReference>
<keyword evidence="4" id="KW-1185">Reference proteome</keyword>
<dbReference type="KEGG" id="dpx:DAPPUDRAFT_303938"/>
<organism evidence="3 4">
    <name type="scientific">Daphnia pulex</name>
    <name type="common">Water flea</name>
    <dbReference type="NCBI Taxonomy" id="6669"/>
    <lineage>
        <taxon>Eukaryota</taxon>
        <taxon>Metazoa</taxon>
        <taxon>Ecdysozoa</taxon>
        <taxon>Arthropoda</taxon>
        <taxon>Crustacea</taxon>
        <taxon>Branchiopoda</taxon>
        <taxon>Diplostraca</taxon>
        <taxon>Cladocera</taxon>
        <taxon>Anomopoda</taxon>
        <taxon>Daphniidae</taxon>
        <taxon>Daphnia</taxon>
    </lineage>
</organism>
<dbReference type="GO" id="GO:0004521">
    <property type="term" value="F:RNA endonuclease activity"/>
    <property type="evidence" value="ECO:0000318"/>
    <property type="project" value="GO_Central"/>
</dbReference>
<dbReference type="STRING" id="6669.E9GIL8"/>
<dbReference type="PANTHER" id="PTHR13954">
    <property type="entry name" value="IRE1-RELATED"/>
    <property type="match status" value="1"/>
</dbReference>
<dbReference type="SUPFAM" id="SSF56112">
    <property type="entry name" value="Protein kinase-like (PK-like)"/>
    <property type="match status" value="1"/>
</dbReference>
<dbReference type="OrthoDB" id="4062651at2759"/>
<dbReference type="GO" id="GO:0005524">
    <property type="term" value="F:ATP binding"/>
    <property type="evidence" value="ECO:0007669"/>
    <property type="project" value="UniProtKB-UniRule"/>
</dbReference>
<evidence type="ECO:0000313" key="3">
    <source>
        <dbReference type="EMBL" id="EFX80729.1"/>
    </source>
</evidence>
<feature type="binding site" evidence="1">
    <location>
        <position position="35"/>
    </location>
    <ligand>
        <name>ATP</name>
        <dbReference type="ChEBI" id="CHEBI:30616"/>
    </ligand>
</feature>
<dbReference type="InterPro" id="IPR000719">
    <property type="entry name" value="Prot_kinase_dom"/>
</dbReference>
<dbReference type="Pfam" id="PF00069">
    <property type="entry name" value="Pkinase"/>
    <property type="match status" value="1"/>
</dbReference>
<evidence type="ECO:0000256" key="1">
    <source>
        <dbReference type="PROSITE-ProRule" id="PRU10141"/>
    </source>
</evidence>
<dbReference type="Gene3D" id="1.10.510.10">
    <property type="entry name" value="Transferase(Phosphotransferase) domain 1"/>
    <property type="match status" value="1"/>
</dbReference>
<dbReference type="FunFam" id="1.10.510.10:FF:001536">
    <property type="entry name" value="Uncharacterized protein"/>
    <property type="match status" value="1"/>
</dbReference>
<keyword evidence="1" id="KW-0067">ATP-binding</keyword>
<dbReference type="InterPro" id="IPR008266">
    <property type="entry name" value="Tyr_kinase_AS"/>
</dbReference>
<sequence length="275" mass="30961">MMDIEVMFDRRQVLGRGAFASVFVGKWRNIDVAVKRIQLHDLLTDREEMAMKDLEHPNVIKLLAFEEDCDFKYLILELSLGTVEDYCNGKYTGIMPPEPDALYQMADGLSYIHSRNLVHRDMSTGNVLIAKNDDQVVLLKISDFGFCKPASNTGSFSMSKGSKGTKKYVAPEMLKLMDQRSGGEKPRGNASSDIFSMGCLFFTYLTKGLHPFSDGSIHTIPLNIIDNRQYLESLDERHGYALPFIKGMIQADPETRLGLDKVKEQLLPLLRPSAV</sequence>
<dbReference type="InterPro" id="IPR011009">
    <property type="entry name" value="Kinase-like_dom_sf"/>
</dbReference>
<dbReference type="GO" id="GO:0070059">
    <property type="term" value="P:intrinsic apoptotic signaling pathway in response to endoplasmic reticulum stress"/>
    <property type="evidence" value="ECO:0000318"/>
    <property type="project" value="GO_Central"/>
</dbReference>
<accession>E9GIL8</accession>
<dbReference type="PROSITE" id="PS00107">
    <property type="entry name" value="PROTEIN_KINASE_ATP"/>
    <property type="match status" value="1"/>
</dbReference>
<dbReference type="InterPro" id="IPR045133">
    <property type="entry name" value="IRE1/2-like"/>
</dbReference>
<dbReference type="GO" id="GO:0036498">
    <property type="term" value="P:IRE1-mediated unfolded protein response"/>
    <property type="evidence" value="ECO:0000318"/>
    <property type="project" value="GO_Central"/>
</dbReference>
<keyword evidence="1" id="KW-0547">Nucleotide-binding</keyword>
<dbReference type="PROSITE" id="PS00109">
    <property type="entry name" value="PROTEIN_KINASE_TYR"/>
    <property type="match status" value="1"/>
</dbReference>
<dbReference type="PANTHER" id="PTHR13954:SF6">
    <property type="entry name" value="NON-SPECIFIC SERINE_THREONINE PROTEIN KINASE"/>
    <property type="match status" value="1"/>
</dbReference>
<evidence type="ECO:0000313" key="4">
    <source>
        <dbReference type="Proteomes" id="UP000000305"/>
    </source>
</evidence>
<dbReference type="EMBL" id="GL732546">
    <property type="protein sequence ID" value="EFX80729.1"/>
    <property type="molecule type" value="Genomic_DNA"/>
</dbReference>
<dbReference type="PROSITE" id="PS50011">
    <property type="entry name" value="PROTEIN_KINASE_DOM"/>
    <property type="match status" value="1"/>
</dbReference>
<dbReference type="PhylomeDB" id="E9GIL8"/>
<dbReference type="InParanoid" id="E9GIL8"/>
<reference evidence="3 4" key="1">
    <citation type="journal article" date="2011" name="Science">
        <title>The ecoresponsive genome of Daphnia pulex.</title>
        <authorList>
            <person name="Colbourne J.K."/>
            <person name="Pfrender M.E."/>
            <person name="Gilbert D."/>
            <person name="Thomas W.K."/>
            <person name="Tucker A."/>
            <person name="Oakley T.H."/>
            <person name="Tokishita S."/>
            <person name="Aerts A."/>
            <person name="Arnold G.J."/>
            <person name="Basu M.K."/>
            <person name="Bauer D.J."/>
            <person name="Caceres C.E."/>
            <person name="Carmel L."/>
            <person name="Casola C."/>
            <person name="Choi J.H."/>
            <person name="Detter J.C."/>
            <person name="Dong Q."/>
            <person name="Dusheyko S."/>
            <person name="Eads B.D."/>
            <person name="Frohlich T."/>
            <person name="Geiler-Samerotte K.A."/>
            <person name="Gerlach D."/>
            <person name="Hatcher P."/>
            <person name="Jogdeo S."/>
            <person name="Krijgsveld J."/>
            <person name="Kriventseva E.V."/>
            <person name="Kultz D."/>
            <person name="Laforsch C."/>
            <person name="Lindquist E."/>
            <person name="Lopez J."/>
            <person name="Manak J.R."/>
            <person name="Muller J."/>
            <person name="Pangilinan J."/>
            <person name="Patwardhan R.P."/>
            <person name="Pitluck S."/>
            <person name="Pritham E.J."/>
            <person name="Rechtsteiner A."/>
            <person name="Rho M."/>
            <person name="Rogozin I.B."/>
            <person name="Sakarya O."/>
            <person name="Salamov A."/>
            <person name="Schaack S."/>
            <person name="Shapiro H."/>
            <person name="Shiga Y."/>
            <person name="Skalitzky C."/>
            <person name="Smith Z."/>
            <person name="Souvorov A."/>
            <person name="Sung W."/>
            <person name="Tang Z."/>
            <person name="Tsuchiya D."/>
            <person name="Tu H."/>
            <person name="Vos H."/>
            <person name="Wang M."/>
            <person name="Wolf Y.I."/>
            <person name="Yamagata H."/>
            <person name="Yamada T."/>
            <person name="Ye Y."/>
            <person name="Shaw J.R."/>
            <person name="Andrews J."/>
            <person name="Crease T.J."/>
            <person name="Tang H."/>
            <person name="Lucas S.M."/>
            <person name="Robertson H.M."/>
            <person name="Bork P."/>
            <person name="Koonin E.V."/>
            <person name="Zdobnov E.M."/>
            <person name="Grigoriev I.V."/>
            <person name="Lynch M."/>
            <person name="Boore J.L."/>
        </authorList>
    </citation>
    <scope>NUCLEOTIDE SEQUENCE [LARGE SCALE GENOMIC DNA]</scope>
</reference>
<proteinExistence type="predicted"/>
<dbReference type="Proteomes" id="UP000000305">
    <property type="component" value="Unassembled WGS sequence"/>
</dbReference>
<dbReference type="eggNOG" id="KOG1027">
    <property type="taxonomic scope" value="Eukaryota"/>
</dbReference>
<evidence type="ECO:0000259" key="2">
    <source>
        <dbReference type="PROSITE" id="PS50011"/>
    </source>
</evidence>
<dbReference type="GO" id="GO:0005783">
    <property type="term" value="C:endoplasmic reticulum"/>
    <property type="evidence" value="ECO:0000318"/>
    <property type="project" value="GO_Central"/>
</dbReference>
<gene>
    <name evidence="3" type="ORF">DAPPUDRAFT_303938</name>
</gene>
<dbReference type="InterPro" id="IPR017441">
    <property type="entry name" value="Protein_kinase_ATP_BS"/>
</dbReference>
<dbReference type="GO" id="GO:0004674">
    <property type="term" value="F:protein serine/threonine kinase activity"/>
    <property type="evidence" value="ECO:0000318"/>
    <property type="project" value="GO_Central"/>
</dbReference>
<name>E9GIL8_DAPPU</name>
<protein>
    <recommendedName>
        <fullName evidence="2">Protein kinase domain-containing protein</fullName>
    </recommendedName>
</protein>